<feature type="domain" description="N-acetyltransferase" evidence="1">
    <location>
        <begin position="1"/>
        <end position="167"/>
    </location>
</feature>
<dbReference type="Proteomes" id="UP000306888">
    <property type="component" value="Unassembled WGS sequence"/>
</dbReference>
<keyword evidence="2" id="KW-0808">Transferase</keyword>
<name>A0A4S2DI94_9CLOT</name>
<protein>
    <submittedName>
        <fullName evidence="2">GNAT family N-acetyltransferase</fullName>
    </submittedName>
</protein>
<evidence type="ECO:0000313" key="2">
    <source>
        <dbReference type="EMBL" id="TGY41878.1"/>
    </source>
</evidence>
<dbReference type="InterPro" id="IPR016181">
    <property type="entry name" value="Acyl_CoA_acyltransferase"/>
</dbReference>
<dbReference type="CDD" id="cd04301">
    <property type="entry name" value="NAT_SF"/>
    <property type="match status" value="1"/>
</dbReference>
<dbReference type="AlphaFoldDB" id="A0A4S2DI94"/>
<dbReference type="GO" id="GO:0016747">
    <property type="term" value="F:acyltransferase activity, transferring groups other than amino-acyl groups"/>
    <property type="evidence" value="ECO:0007669"/>
    <property type="project" value="InterPro"/>
</dbReference>
<dbReference type="PROSITE" id="PS51186">
    <property type="entry name" value="GNAT"/>
    <property type="match status" value="1"/>
</dbReference>
<dbReference type="Gene3D" id="3.40.630.30">
    <property type="match status" value="1"/>
</dbReference>
<gene>
    <name evidence="2" type="ORF">E5347_11215</name>
</gene>
<accession>A0A4S2DI94</accession>
<proteinExistence type="predicted"/>
<dbReference type="SUPFAM" id="SSF55729">
    <property type="entry name" value="Acyl-CoA N-acyltransferases (Nat)"/>
    <property type="match status" value="1"/>
</dbReference>
<dbReference type="Pfam" id="PF00583">
    <property type="entry name" value="Acetyltransf_1"/>
    <property type="match status" value="1"/>
</dbReference>
<organism evidence="2 3">
    <name type="scientific">Clostridium sartagoforme</name>
    <dbReference type="NCBI Taxonomy" id="84031"/>
    <lineage>
        <taxon>Bacteria</taxon>
        <taxon>Bacillati</taxon>
        <taxon>Bacillota</taxon>
        <taxon>Clostridia</taxon>
        <taxon>Eubacteriales</taxon>
        <taxon>Clostridiaceae</taxon>
        <taxon>Clostridium</taxon>
    </lineage>
</organism>
<evidence type="ECO:0000259" key="1">
    <source>
        <dbReference type="PROSITE" id="PS51186"/>
    </source>
</evidence>
<comment type="caution">
    <text evidence="2">The sequence shown here is derived from an EMBL/GenBank/DDBJ whole genome shotgun (WGS) entry which is preliminary data.</text>
</comment>
<sequence>MNFRKTTEKDLKSVIKIIDEAKEFLKNNNIDQWQNGYPNEDVILKDIENDNSYVLEDNGEIIATTVLSFDGDKNYDVIEDGNWITNNKYGVVHRIAVSRKYSKKGIGKFIIKISEDIARENNIKSMRADTHKDNKTMQSLLLKNGYEYCGIIFVEDGTERLAFEKVL</sequence>
<dbReference type="RefSeq" id="WP_136007321.1">
    <property type="nucleotide sequence ID" value="NZ_SRYR01000005.1"/>
</dbReference>
<dbReference type="InterPro" id="IPR000182">
    <property type="entry name" value="GNAT_dom"/>
</dbReference>
<dbReference type="EMBL" id="SRYR01000005">
    <property type="protein sequence ID" value="TGY41878.1"/>
    <property type="molecule type" value="Genomic_DNA"/>
</dbReference>
<evidence type="ECO:0000313" key="3">
    <source>
        <dbReference type="Proteomes" id="UP000306888"/>
    </source>
</evidence>
<keyword evidence="3" id="KW-1185">Reference proteome</keyword>
<reference evidence="2 3" key="1">
    <citation type="submission" date="2019-04" db="EMBL/GenBank/DDBJ databases">
        <title>Microbes associate with the intestines of laboratory mice.</title>
        <authorList>
            <person name="Navarre W."/>
            <person name="Wong E."/>
            <person name="Huang K."/>
            <person name="Tropini C."/>
            <person name="Ng K."/>
            <person name="Yu B."/>
        </authorList>
    </citation>
    <scope>NUCLEOTIDE SEQUENCE [LARGE SCALE GENOMIC DNA]</scope>
    <source>
        <strain evidence="2 3">NM50_B9-20</strain>
    </source>
</reference>
<dbReference type="OrthoDB" id="9796381at2"/>